<dbReference type="InterPro" id="IPR006553">
    <property type="entry name" value="Leu-rich_rpt_Cys-con_subtyp"/>
</dbReference>
<evidence type="ECO:0000256" key="2">
    <source>
        <dbReference type="SAM" id="MobiDB-lite"/>
    </source>
</evidence>
<sequence length="568" mass="62419">MDPVVGGGDAPLAVGAPGAASSGPGPSEGPDGSRGSAAGKRKCRAPSADPKPKKRKKKARPPAGPGYTVHEGEDMLLVISNTRQHDDLDWCPKKKKKMTKKKKTTTTEKKTLVEGKGEKNTPQKNQHPAELAVSGEHSNKTAKDLDNSWGDSLPEEVLVSIFQMLVVQDGAVPFLCRVARVCRLWNVAASSPSLWRRVSVGYCWMAPGQSQPPTMEKDIMDTFRWLAEDRFSQLRAFTLNHWKKNVDFAVEAVSRSCPQLTSLTLSYCTGVTGTAFQSLAGHCPALESINVQYSDYQVDGLAHLLDTNGSTIRRLLFTHGSQNDRLLAALSRGCCPGLELLEINTKLDSGFCQLPISIQALQRGCPNLKTFRMLNVIPVHKSARKGLDSPQGFPLLEELCMATTAVSVMNNRDLWELLSGSPRLRVLDLRGCSQVTSQGLEVLPCGELECLFWGQFHNSKVGLPSATNDLHKLTEKWGRSLRELDIANHLFSEDDLERAMGHLAQGPDALRYLNLSGTRVTPTAVRLIIGQTMALSYLNLSSCRNLRRGLKRLYRGEEDVRQLMVALQ</sequence>
<dbReference type="SUPFAM" id="SSF52047">
    <property type="entry name" value="RNI-like"/>
    <property type="match status" value="1"/>
</dbReference>
<feature type="region of interest" description="Disordered" evidence="2">
    <location>
        <begin position="88"/>
        <end position="145"/>
    </location>
</feature>
<keyword evidence="5" id="KW-1185">Reference proteome</keyword>
<feature type="compositionally biased region" description="Basic and acidic residues" evidence="2">
    <location>
        <begin position="105"/>
        <end position="121"/>
    </location>
</feature>
<dbReference type="PANTHER" id="PTHR38926:SF5">
    <property type="entry name" value="F-BOX AND LEUCINE-RICH REPEAT PROTEIN 6"/>
    <property type="match status" value="1"/>
</dbReference>
<dbReference type="InterPro" id="IPR036047">
    <property type="entry name" value="F-box-like_dom_sf"/>
</dbReference>
<reference evidence="4" key="1">
    <citation type="submission" date="2022-07" db="EMBL/GenBank/DDBJ databases">
        <title>Chromosome-level genome of Muraenolepis orangiensis.</title>
        <authorList>
            <person name="Kim J."/>
        </authorList>
    </citation>
    <scope>NUCLEOTIDE SEQUENCE</scope>
    <source>
        <strain evidence="4">KU_S4_2022</strain>
        <tissue evidence="4">Muscle</tissue>
    </source>
</reference>
<dbReference type="FunFam" id="1.20.1280.50:FF:000035">
    <property type="entry name" value="F-box/LRR-repeat protein 6 isoform X2"/>
    <property type="match status" value="1"/>
</dbReference>
<dbReference type="Gene3D" id="1.20.1280.50">
    <property type="match status" value="1"/>
</dbReference>
<dbReference type="InterPro" id="IPR001810">
    <property type="entry name" value="F-box_dom"/>
</dbReference>
<name>A0A9Q0EN96_9TELE</name>
<dbReference type="OrthoDB" id="3134645at2759"/>
<evidence type="ECO:0000259" key="3">
    <source>
        <dbReference type="PROSITE" id="PS50181"/>
    </source>
</evidence>
<dbReference type="Proteomes" id="UP001148018">
    <property type="component" value="Unassembled WGS sequence"/>
</dbReference>
<dbReference type="AlphaFoldDB" id="A0A9Q0EN96"/>
<feature type="compositionally biased region" description="Basic residues" evidence="2">
    <location>
        <begin position="93"/>
        <end position="104"/>
    </location>
</feature>
<organism evidence="4 5">
    <name type="scientific">Muraenolepis orangiensis</name>
    <name type="common">Patagonian moray cod</name>
    <dbReference type="NCBI Taxonomy" id="630683"/>
    <lineage>
        <taxon>Eukaryota</taxon>
        <taxon>Metazoa</taxon>
        <taxon>Chordata</taxon>
        <taxon>Craniata</taxon>
        <taxon>Vertebrata</taxon>
        <taxon>Euteleostomi</taxon>
        <taxon>Actinopterygii</taxon>
        <taxon>Neopterygii</taxon>
        <taxon>Teleostei</taxon>
        <taxon>Neoteleostei</taxon>
        <taxon>Acanthomorphata</taxon>
        <taxon>Zeiogadaria</taxon>
        <taxon>Gadariae</taxon>
        <taxon>Gadiformes</taxon>
        <taxon>Muraenolepidoidei</taxon>
        <taxon>Muraenolepididae</taxon>
        <taxon>Muraenolepis</taxon>
    </lineage>
</organism>
<keyword evidence="1" id="KW-0833">Ubl conjugation pathway</keyword>
<dbReference type="CDD" id="cd22119">
    <property type="entry name" value="F-box_FBXL6"/>
    <property type="match status" value="1"/>
</dbReference>
<protein>
    <recommendedName>
        <fullName evidence="3">F-box domain-containing protein</fullName>
    </recommendedName>
</protein>
<proteinExistence type="predicted"/>
<dbReference type="EMBL" id="JANIIK010000039">
    <property type="protein sequence ID" value="KAJ3608688.1"/>
    <property type="molecule type" value="Genomic_DNA"/>
</dbReference>
<dbReference type="SMART" id="SM00367">
    <property type="entry name" value="LRR_CC"/>
    <property type="match status" value="3"/>
</dbReference>
<dbReference type="GO" id="GO:0019005">
    <property type="term" value="C:SCF ubiquitin ligase complex"/>
    <property type="evidence" value="ECO:0007669"/>
    <property type="project" value="InterPro"/>
</dbReference>
<evidence type="ECO:0000313" key="4">
    <source>
        <dbReference type="EMBL" id="KAJ3608688.1"/>
    </source>
</evidence>
<dbReference type="Pfam" id="PF12937">
    <property type="entry name" value="F-box-like"/>
    <property type="match status" value="1"/>
</dbReference>
<dbReference type="SUPFAM" id="SSF81383">
    <property type="entry name" value="F-box domain"/>
    <property type="match status" value="1"/>
</dbReference>
<evidence type="ECO:0000256" key="1">
    <source>
        <dbReference type="ARBA" id="ARBA00022786"/>
    </source>
</evidence>
<dbReference type="InterPro" id="IPR047922">
    <property type="entry name" value="FBXL6_F-box"/>
</dbReference>
<comment type="caution">
    <text evidence="4">The sequence shown here is derived from an EMBL/GenBank/DDBJ whole genome shotgun (WGS) entry which is preliminary data.</text>
</comment>
<feature type="domain" description="F-box" evidence="3">
    <location>
        <begin position="147"/>
        <end position="198"/>
    </location>
</feature>
<dbReference type="PANTHER" id="PTHR38926">
    <property type="entry name" value="F-BOX DOMAIN CONTAINING PROTEIN, EXPRESSED"/>
    <property type="match status" value="1"/>
</dbReference>
<gene>
    <name evidence="4" type="ORF">NHX12_023219</name>
</gene>
<dbReference type="InterPro" id="IPR032675">
    <property type="entry name" value="LRR_dom_sf"/>
</dbReference>
<feature type="region of interest" description="Disordered" evidence="2">
    <location>
        <begin position="1"/>
        <end position="72"/>
    </location>
</feature>
<dbReference type="PROSITE" id="PS50181">
    <property type="entry name" value="FBOX"/>
    <property type="match status" value="1"/>
</dbReference>
<feature type="compositionally biased region" description="Low complexity" evidence="2">
    <location>
        <begin position="10"/>
        <end position="36"/>
    </location>
</feature>
<dbReference type="Gene3D" id="3.80.10.10">
    <property type="entry name" value="Ribonuclease Inhibitor"/>
    <property type="match status" value="1"/>
</dbReference>
<accession>A0A9Q0EN96</accession>
<evidence type="ECO:0000313" key="5">
    <source>
        <dbReference type="Proteomes" id="UP001148018"/>
    </source>
</evidence>